<comment type="caution">
    <text evidence="2">The sequence shown here is derived from an EMBL/GenBank/DDBJ whole genome shotgun (WGS) entry which is preliminary data.</text>
</comment>
<reference evidence="2 3" key="1">
    <citation type="journal article" date="2020" name="Cell">
        <title>Large-Scale Comparative Analyses of Tick Genomes Elucidate Their Genetic Diversity and Vector Capacities.</title>
        <authorList>
            <consortium name="Tick Genome and Microbiome Consortium (TIGMIC)"/>
            <person name="Jia N."/>
            <person name="Wang J."/>
            <person name="Shi W."/>
            <person name="Du L."/>
            <person name="Sun Y."/>
            <person name="Zhan W."/>
            <person name="Jiang J.F."/>
            <person name="Wang Q."/>
            <person name="Zhang B."/>
            <person name="Ji P."/>
            <person name="Bell-Sakyi L."/>
            <person name="Cui X.M."/>
            <person name="Yuan T.T."/>
            <person name="Jiang B.G."/>
            <person name="Yang W.F."/>
            <person name="Lam T.T."/>
            <person name="Chang Q.C."/>
            <person name="Ding S.J."/>
            <person name="Wang X.J."/>
            <person name="Zhu J.G."/>
            <person name="Ruan X.D."/>
            <person name="Zhao L."/>
            <person name="Wei J.T."/>
            <person name="Ye R.Z."/>
            <person name="Que T.C."/>
            <person name="Du C.H."/>
            <person name="Zhou Y.H."/>
            <person name="Cheng J.X."/>
            <person name="Dai P.F."/>
            <person name="Guo W.B."/>
            <person name="Han X.H."/>
            <person name="Huang E.J."/>
            <person name="Li L.F."/>
            <person name="Wei W."/>
            <person name="Gao Y.C."/>
            <person name="Liu J.Z."/>
            <person name="Shao H.Z."/>
            <person name="Wang X."/>
            <person name="Wang C.C."/>
            <person name="Yang T.C."/>
            <person name="Huo Q.B."/>
            <person name="Li W."/>
            <person name="Chen H.Y."/>
            <person name="Chen S.E."/>
            <person name="Zhou L.G."/>
            <person name="Ni X.B."/>
            <person name="Tian J.H."/>
            <person name="Sheng Y."/>
            <person name="Liu T."/>
            <person name="Pan Y.S."/>
            <person name="Xia L.Y."/>
            <person name="Li J."/>
            <person name="Zhao F."/>
            <person name="Cao W.C."/>
        </authorList>
    </citation>
    <scope>NUCLEOTIDE SEQUENCE [LARGE SCALE GENOMIC DNA]</scope>
    <source>
        <strain evidence="2">HaeL-2018</strain>
    </source>
</reference>
<dbReference type="SUPFAM" id="SSF54403">
    <property type="entry name" value="Cystatin/monellin"/>
    <property type="match status" value="1"/>
</dbReference>
<evidence type="ECO:0000259" key="1">
    <source>
        <dbReference type="Pfam" id="PF00031"/>
    </source>
</evidence>
<dbReference type="OrthoDB" id="6481506at2759"/>
<dbReference type="AlphaFoldDB" id="A0A9J6GI69"/>
<feature type="domain" description="Cystatin" evidence="1">
    <location>
        <begin position="14"/>
        <end position="52"/>
    </location>
</feature>
<name>A0A9J6GI69_HAELO</name>
<dbReference type="GO" id="GO:0004869">
    <property type="term" value="F:cysteine-type endopeptidase inhibitor activity"/>
    <property type="evidence" value="ECO:0007669"/>
    <property type="project" value="InterPro"/>
</dbReference>
<dbReference type="EMBL" id="JABSTR010000007">
    <property type="protein sequence ID" value="KAH9374971.1"/>
    <property type="molecule type" value="Genomic_DNA"/>
</dbReference>
<dbReference type="VEuPathDB" id="VectorBase:HLOH_064037"/>
<keyword evidence="3" id="KW-1185">Reference proteome</keyword>
<dbReference type="Pfam" id="PF00031">
    <property type="entry name" value="Cystatin"/>
    <property type="match status" value="1"/>
</dbReference>
<dbReference type="Gene3D" id="3.10.450.10">
    <property type="match status" value="1"/>
</dbReference>
<proteinExistence type="predicted"/>
<dbReference type="Proteomes" id="UP000821853">
    <property type="component" value="Chromosome 5"/>
</dbReference>
<gene>
    <name evidence="2" type="ORF">HPB48_004196</name>
</gene>
<protein>
    <recommendedName>
        <fullName evidence="1">Cystatin domain-containing protein</fullName>
    </recommendedName>
</protein>
<accession>A0A9J6GI69</accession>
<organism evidence="2 3">
    <name type="scientific">Haemaphysalis longicornis</name>
    <name type="common">Bush tick</name>
    <dbReference type="NCBI Taxonomy" id="44386"/>
    <lineage>
        <taxon>Eukaryota</taxon>
        <taxon>Metazoa</taxon>
        <taxon>Ecdysozoa</taxon>
        <taxon>Arthropoda</taxon>
        <taxon>Chelicerata</taxon>
        <taxon>Arachnida</taxon>
        <taxon>Acari</taxon>
        <taxon>Parasitiformes</taxon>
        <taxon>Ixodida</taxon>
        <taxon>Ixodoidea</taxon>
        <taxon>Ixodidae</taxon>
        <taxon>Haemaphysalinae</taxon>
        <taxon>Haemaphysalis</taxon>
    </lineage>
</organism>
<evidence type="ECO:0000313" key="3">
    <source>
        <dbReference type="Proteomes" id="UP000821853"/>
    </source>
</evidence>
<dbReference type="InterPro" id="IPR046350">
    <property type="entry name" value="Cystatin_sf"/>
</dbReference>
<evidence type="ECO:0000313" key="2">
    <source>
        <dbReference type="EMBL" id="KAH9374971.1"/>
    </source>
</evidence>
<dbReference type="InterPro" id="IPR000010">
    <property type="entry name" value="Cystatin_dom"/>
</dbReference>
<sequence>MDATPATLFLPHNAQVVAGTNYRITFKTAESTCPVTETYTREVCRPKSQEVRYPSTTNSFGTDKEKNK</sequence>